<dbReference type="AlphaFoldDB" id="A0A3M0KV69"/>
<organism evidence="2 3">
    <name type="scientific">Hirundo rustica rustica</name>
    <dbReference type="NCBI Taxonomy" id="333673"/>
    <lineage>
        <taxon>Eukaryota</taxon>
        <taxon>Metazoa</taxon>
        <taxon>Chordata</taxon>
        <taxon>Craniata</taxon>
        <taxon>Vertebrata</taxon>
        <taxon>Euteleostomi</taxon>
        <taxon>Archelosauria</taxon>
        <taxon>Archosauria</taxon>
        <taxon>Dinosauria</taxon>
        <taxon>Saurischia</taxon>
        <taxon>Theropoda</taxon>
        <taxon>Coelurosauria</taxon>
        <taxon>Aves</taxon>
        <taxon>Neognathae</taxon>
        <taxon>Neoaves</taxon>
        <taxon>Telluraves</taxon>
        <taxon>Australaves</taxon>
        <taxon>Passeriformes</taxon>
        <taxon>Sylvioidea</taxon>
        <taxon>Hirundinidae</taxon>
        <taxon>Hirundo</taxon>
    </lineage>
</organism>
<reference evidence="2 3" key="1">
    <citation type="submission" date="2018-07" db="EMBL/GenBank/DDBJ databases">
        <title>A high quality draft genome assembly of the barn swallow (H. rustica rustica).</title>
        <authorList>
            <person name="Formenti G."/>
            <person name="Chiara M."/>
            <person name="Poveda L."/>
            <person name="Francoijs K.-J."/>
            <person name="Bonisoli-Alquati A."/>
            <person name="Canova L."/>
            <person name="Gianfranceschi L."/>
            <person name="Horner D.S."/>
            <person name="Saino N."/>
        </authorList>
    </citation>
    <scope>NUCLEOTIDE SEQUENCE [LARGE SCALE GENOMIC DNA]</scope>
    <source>
        <strain evidence="2">Chelidonia</strain>
        <tissue evidence="2">Blood</tissue>
    </source>
</reference>
<dbReference type="OrthoDB" id="10539534at2759"/>
<accession>A0A3M0KV69</accession>
<proteinExistence type="predicted"/>
<evidence type="ECO:0000256" key="1">
    <source>
        <dbReference type="SAM" id="MobiDB-lite"/>
    </source>
</evidence>
<feature type="region of interest" description="Disordered" evidence="1">
    <location>
        <begin position="1"/>
        <end position="25"/>
    </location>
</feature>
<protein>
    <submittedName>
        <fullName evidence="2">Uncharacterized protein</fullName>
    </submittedName>
</protein>
<gene>
    <name evidence="2" type="ORF">DUI87_07503</name>
</gene>
<sequence length="81" mass="8716">MWRDSARVPFGGGSGPGEAESEAQDEFVTGFGNPQSGLYHALQAERCHVNSGATEVFLTVLKGVEVSIMKCRSRVLKLFNG</sequence>
<dbReference type="Proteomes" id="UP000269221">
    <property type="component" value="Unassembled WGS sequence"/>
</dbReference>
<evidence type="ECO:0000313" key="2">
    <source>
        <dbReference type="EMBL" id="RMC15314.1"/>
    </source>
</evidence>
<evidence type="ECO:0000313" key="3">
    <source>
        <dbReference type="Proteomes" id="UP000269221"/>
    </source>
</evidence>
<dbReference type="EMBL" id="QRBI01000104">
    <property type="protein sequence ID" value="RMC15314.1"/>
    <property type="molecule type" value="Genomic_DNA"/>
</dbReference>
<name>A0A3M0KV69_HIRRU</name>
<comment type="caution">
    <text evidence="2">The sequence shown here is derived from an EMBL/GenBank/DDBJ whole genome shotgun (WGS) entry which is preliminary data.</text>
</comment>
<keyword evidence="3" id="KW-1185">Reference proteome</keyword>